<evidence type="ECO:0000313" key="2">
    <source>
        <dbReference type="Proteomes" id="UP000824410"/>
    </source>
</evidence>
<name>A0AAP2JWB9_PRORE</name>
<dbReference type="EMBL" id="SHDO01000004">
    <property type="protein sequence ID" value="MBX6979343.1"/>
    <property type="molecule type" value="Genomic_DNA"/>
</dbReference>
<dbReference type="AlphaFoldDB" id="A0AAP2JWB9"/>
<protein>
    <submittedName>
        <fullName evidence="1">Uncharacterized protein</fullName>
    </submittedName>
</protein>
<accession>A0AAP2JWB9</accession>
<evidence type="ECO:0000313" key="1">
    <source>
        <dbReference type="EMBL" id="MBX6979343.1"/>
    </source>
</evidence>
<proteinExistence type="predicted"/>
<organism evidence="1 2">
    <name type="scientific">Providencia rettgeri</name>
    <dbReference type="NCBI Taxonomy" id="587"/>
    <lineage>
        <taxon>Bacteria</taxon>
        <taxon>Pseudomonadati</taxon>
        <taxon>Pseudomonadota</taxon>
        <taxon>Gammaproteobacteria</taxon>
        <taxon>Enterobacterales</taxon>
        <taxon>Morganellaceae</taxon>
        <taxon>Providencia</taxon>
    </lineage>
</organism>
<sequence length="130" mass="14294">MERGVHHLHGKRSVNIQKLFAVKKPCANCPFKKAGGIPLAEGRLDNIKRTLLSSDQEVFFCHKTTYQGGAEDKEEGQYQSSGRESYCMGAMAWLYANGRLNLATRLGILLDGIAIEELNIATKAINTTAP</sequence>
<dbReference type="Proteomes" id="UP000824410">
    <property type="component" value="Unassembled WGS sequence"/>
</dbReference>
<comment type="caution">
    <text evidence="1">The sequence shown here is derived from an EMBL/GenBank/DDBJ whole genome shotgun (WGS) entry which is preliminary data.</text>
</comment>
<gene>
    <name evidence="1" type="ORF">EX242_03560</name>
</gene>
<reference evidence="1" key="1">
    <citation type="submission" date="2019-02" db="EMBL/GenBank/DDBJ databases">
        <title>Genomic characterization of isolates from hospital effluents in KZN, South Africa.</title>
        <authorList>
            <person name="Ntshobeni N."/>
            <person name="Allam M."/>
            <person name="Ismail A."/>
            <person name="Amoako D."/>
            <person name="Essack S."/>
            <person name="Chenia H."/>
        </authorList>
    </citation>
    <scope>NUCLEOTIDE SEQUENCE</scope>
    <source>
        <strain evidence="1">AFE97_S1</strain>
    </source>
</reference>